<name>A0A2N5DRK1_9CAUL</name>
<dbReference type="EMBL" id="PJRS01000006">
    <property type="protein sequence ID" value="PLR28677.1"/>
    <property type="molecule type" value="Genomic_DNA"/>
</dbReference>
<dbReference type="Pfam" id="PF10009">
    <property type="entry name" value="DUF2252"/>
    <property type="match status" value="1"/>
</dbReference>
<feature type="compositionally biased region" description="Basic and acidic residues" evidence="1">
    <location>
        <begin position="1"/>
        <end position="18"/>
    </location>
</feature>
<evidence type="ECO:0000313" key="3">
    <source>
        <dbReference type="Proteomes" id="UP000234479"/>
    </source>
</evidence>
<accession>A0A2N5DRK1</accession>
<evidence type="ECO:0000313" key="2">
    <source>
        <dbReference type="EMBL" id="PLR28677.1"/>
    </source>
</evidence>
<dbReference type="SUPFAM" id="SSF56112">
    <property type="entry name" value="Protein kinase-like (PK-like)"/>
    <property type="match status" value="1"/>
</dbReference>
<dbReference type="AlphaFoldDB" id="A0A2N5DRK1"/>
<organism evidence="2 3">
    <name type="scientific">Caulobacter zeae</name>
    <dbReference type="NCBI Taxonomy" id="2055137"/>
    <lineage>
        <taxon>Bacteria</taxon>
        <taxon>Pseudomonadati</taxon>
        <taxon>Pseudomonadota</taxon>
        <taxon>Alphaproteobacteria</taxon>
        <taxon>Caulobacterales</taxon>
        <taxon>Caulobacteraceae</taxon>
        <taxon>Caulobacter</taxon>
    </lineage>
</organism>
<proteinExistence type="predicted"/>
<dbReference type="InterPro" id="IPR018721">
    <property type="entry name" value="DUF2252"/>
</dbReference>
<dbReference type="OrthoDB" id="1491115at2"/>
<feature type="region of interest" description="Disordered" evidence="1">
    <location>
        <begin position="1"/>
        <end position="24"/>
    </location>
</feature>
<comment type="caution">
    <text evidence="2">The sequence shown here is derived from an EMBL/GenBank/DDBJ whole genome shotgun (WGS) entry which is preliminary data.</text>
</comment>
<reference evidence="2 3" key="1">
    <citation type="submission" date="2017-12" db="EMBL/GenBank/DDBJ databases">
        <title>The genome sequence of Caulobacter sp. 410.</title>
        <authorList>
            <person name="Gao J."/>
            <person name="Mao X."/>
            <person name="Sun J."/>
        </authorList>
    </citation>
    <scope>NUCLEOTIDE SEQUENCE [LARGE SCALE GENOMIC DNA]</scope>
    <source>
        <strain evidence="2 3">410</strain>
    </source>
</reference>
<evidence type="ECO:0000256" key="1">
    <source>
        <dbReference type="SAM" id="MobiDB-lite"/>
    </source>
</evidence>
<protein>
    <submittedName>
        <fullName evidence="2">DUF2252 domain-containing protein</fullName>
    </submittedName>
</protein>
<sequence length="413" mass="44570">MARDDRIARAKAASREARAPTPAKRGPLLARTRNLKMARSAHAYVRGSTVKFYDWLEARPSSLPSGPPVWICGDCHLGNLGPLASATGDVDIQIRDLDQTVVGNPAHDLIRLGLSLACAARGSDLPGVITAQMMEAMVDGYEDALAGDFEAEASHPPMIGAVVREAERRTWKHLAADRLRGAQPVIPIGRRFWPITRTERDEIEAICASDPVRALVTSLKSRSKKDDIRMLDAAYWVKGCSSLGRLRFAVLLEVAGGGDAPGICFLDIKEAIKAAAPRDRDAAMPRDNAERVVAGALALSPHLGQRMASGRLLDKAVFVRELMPQDMKLEIVGLAPAQAMDAARALAGVVGHAHGRQMDGAARKAWIADLSRNRSGALDAPSWLWSSVVDLVAVHEAAYLEHCRRYALGLGQD</sequence>
<dbReference type="PANTHER" id="PTHR39441">
    <property type="entry name" value="DUF2252 DOMAIN-CONTAINING PROTEIN"/>
    <property type="match status" value="1"/>
</dbReference>
<dbReference type="InterPro" id="IPR011009">
    <property type="entry name" value="Kinase-like_dom_sf"/>
</dbReference>
<gene>
    <name evidence="2" type="ORF">SGCZBJ_01630</name>
</gene>
<keyword evidence="3" id="KW-1185">Reference proteome</keyword>
<dbReference type="Proteomes" id="UP000234479">
    <property type="component" value="Unassembled WGS sequence"/>
</dbReference>
<dbReference type="PANTHER" id="PTHR39441:SF1">
    <property type="entry name" value="DUF2252 DOMAIN-CONTAINING PROTEIN"/>
    <property type="match status" value="1"/>
</dbReference>
<dbReference type="RefSeq" id="WP_101716295.1">
    <property type="nucleotide sequence ID" value="NZ_PJRS01000006.1"/>
</dbReference>